<dbReference type="InterPro" id="IPR001245">
    <property type="entry name" value="Ser-Thr/Tyr_kinase_cat_dom"/>
</dbReference>
<dbReference type="InterPro" id="IPR011009">
    <property type="entry name" value="Kinase-like_dom_sf"/>
</dbReference>
<dbReference type="Proteomes" id="UP001054889">
    <property type="component" value="Unassembled WGS sequence"/>
</dbReference>
<evidence type="ECO:0000256" key="13">
    <source>
        <dbReference type="ARBA" id="ARBA00023180"/>
    </source>
</evidence>
<keyword evidence="5 15" id="KW-0812">Transmembrane</keyword>
<dbReference type="Pfam" id="PF07714">
    <property type="entry name" value="PK_Tyr_Ser-Thr"/>
    <property type="match status" value="1"/>
</dbReference>
<gene>
    <name evidence="17" type="primary">ga11733</name>
    <name evidence="17" type="ORF">PR202_ga11733</name>
</gene>
<feature type="binding site" evidence="14">
    <location>
        <position position="387"/>
    </location>
    <ligand>
        <name>ATP</name>
        <dbReference type="ChEBI" id="CHEBI:30616"/>
    </ligand>
</feature>
<dbReference type="EMBL" id="BQKI01000005">
    <property type="protein sequence ID" value="GJM95039.1"/>
    <property type="molecule type" value="Genomic_DNA"/>
</dbReference>
<evidence type="ECO:0000256" key="5">
    <source>
        <dbReference type="ARBA" id="ARBA00022692"/>
    </source>
</evidence>
<dbReference type="InterPro" id="IPR032675">
    <property type="entry name" value="LRR_dom_sf"/>
</dbReference>
<sequence>MDKNEKEKKEGATVTHGVCPAVGLRAAAFVIAALLCSTASLALTPDGTELHFLFNRFAMNSSRPPLLIVSVAGEALLELKLAFNATTQRLTTWRPSDPNPCGWEGISCSLPDLRVQSINLPYMQLGGIISPSIGKLDKLQRLALHQNSLHGSIPPEIKNCTELRAIYLRANYLQGGIPSEIGELIHLTILDLSSNLLRGTIPASIGSLTHLRFLNLSTNFFSGEIPNVGVLGTFKSSSFVGNLELCGLPIQKACRGTLGFPAVLPHSDPLSSSGVSPINNNKTSHFLNGIVIGSMSTLALALIAILGFLWICLLSRKKSIGGNYVKMDKQGVPDGAKLVTYQWNLPYSSSEIIRRLELLDEDDVVGCGGFGTVYKMVMDDGTAFAVKRIDMHREARDRTFEKELEILGSIRHINLVNLRGYCRLPTAKLLIYDFVELGSLDCYLHGHLNPLTCVLQLNTLTGEHRLEDIVDERCGDVEVEAVESILDIAAMCTDADPSQRPSMSAVLKMLEEEILSPCMSELCYEQHLEL</sequence>
<evidence type="ECO:0000256" key="15">
    <source>
        <dbReference type="SAM" id="Phobius"/>
    </source>
</evidence>
<dbReference type="AlphaFoldDB" id="A0AAV5C9T2"/>
<evidence type="ECO:0000256" key="4">
    <source>
        <dbReference type="ARBA" id="ARBA00022614"/>
    </source>
</evidence>
<evidence type="ECO:0000256" key="12">
    <source>
        <dbReference type="ARBA" id="ARBA00023170"/>
    </source>
</evidence>
<dbReference type="Gene3D" id="3.30.200.20">
    <property type="entry name" value="Phosphorylase Kinase, domain 1"/>
    <property type="match status" value="1"/>
</dbReference>
<keyword evidence="10 15" id="KW-1133">Transmembrane helix</keyword>
<dbReference type="PANTHER" id="PTHR48056">
    <property type="entry name" value="LRR RECEPTOR-LIKE SERINE/THREONINE-PROTEIN KINASE-RELATED"/>
    <property type="match status" value="1"/>
</dbReference>
<dbReference type="SUPFAM" id="SSF52058">
    <property type="entry name" value="L domain-like"/>
    <property type="match status" value="1"/>
</dbReference>
<dbReference type="GO" id="GO:0004672">
    <property type="term" value="F:protein kinase activity"/>
    <property type="evidence" value="ECO:0007669"/>
    <property type="project" value="InterPro"/>
</dbReference>
<dbReference type="InterPro" id="IPR001611">
    <property type="entry name" value="Leu-rich_rpt"/>
</dbReference>
<keyword evidence="12" id="KW-0675">Receptor</keyword>
<evidence type="ECO:0000256" key="6">
    <source>
        <dbReference type="ARBA" id="ARBA00022729"/>
    </source>
</evidence>
<keyword evidence="6" id="KW-0732">Signal</keyword>
<dbReference type="FunFam" id="3.30.200.20:FF:000282">
    <property type="entry name" value="LRR receptor-like serine/threonine-protein kinase FEI 1"/>
    <property type="match status" value="1"/>
</dbReference>
<name>A0AAV5C9T2_ELECO</name>
<reference evidence="17" key="1">
    <citation type="journal article" date="2018" name="DNA Res.">
        <title>Multiple hybrid de novo genome assembly of finger millet, an orphan allotetraploid crop.</title>
        <authorList>
            <person name="Hatakeyama M."/>
            <person name="Aluri S."/>
            <person name="Balachadran M.T."/>
            <person name="Sivarajan S.R."/>
            <person name="Patrignani A."/>
            <person name="Gruter S."/>
            <person name="Poveda L."/>
            <person name="Shimizu-Inatsugi R."/>
            <person name="Baeten J."/>
            <person name="Francoijs K.J."/>
            <person name="Nataraja K.N."/>
            <person name="Reddy Y.A.N."/>
            <person name="Phadnis S."/>
            <person name="Ravikumar R.L."/>
            <person name="Schlapbach R."/>
            <person name="Sreeman S.M."/>
            <person name="Shimizu K.K."/>
        </authorList>
    </citation>
    <scope>NUCLEOTIDE SEQUENCE</scope>
</reference>
<evidence type="ECO:0000256" key="10">
    <source>
        <dbReference type="ARBA" id="ARBA00022989"/>
    </source>
</evidence>
<dbReference type="Pfam" id="PF08263">
    <property type="entry name" value="LRRNT_2"/>
    <property type="match status" value="1"/>
</dbReference>
<dbReference type="Gene3D" id="3.80.10.10">
    <property type="entry name" value="Ribonuclease Inhibitor"/>
    <property type="match status" value="1"/>
</dbReference>
<evidence type="ECO:0000256" key="1">
    <source>
        <dbReference type="ARBA" id="ARBA00004162"/>
    </source>
</evidence>
<dbReference type="PROSITE" id="PS00107">
    <property type="entry name" value="PROTEIN_KINASE_ATP"/>
    <property type="match status" value="1"/>
</dbReference>
<keyword evidence="13" id="KW-0325">Glycoprotein</keyword>
<keyword evidence="11 15" id="KW-0472">Membrane</keyword>
<keyword evidence="9 14" id="KW-0067">ATP-binding</keyword>
<keyword evidence="8 14" id="KW-0547">Nucleotide-binding</keyword>
<dbReference type="Gene3D" id="1.10.510.10">
    <property type="entry name" value="Transferase(Phosphotransferase) domain 1"/>
    <property type="match status" value="1"/>
</dbReference>
<comment type="caution">
    <text evidence="17">The sequence shown here is derived from an EMBL/GenBank/DDBJ whole genome shotgun (WGS) entry which is preliminary data.</text>
</comment>
<evidence type="ECO:0000256" key="9">
    <source>
        <dbReference type="ARBA" id="ARBA00022840"/>
    </source>
</evidence>
<evidence type="ECO:0000256" key="11">
    <source>
        <dbReference type="ARBA" id="ARBA00023136"/>
    </source>
</evidence>
<dbReference type="GO" id="GO:0005886">
    <property type="term" value="C:plasma membrane"/>
    <property type="evidence" value="ECO:0007669"/>
    <property type="project" value="UniProtKB-SubCell"/>
</dbReference>
<feature type="domain" description="Protein kinase" evidence="16">
    <location>
        <begin position="359"/>
        <end position="530"/>
    </location>
</feature>
<dbReference type="PANTHER" id="PTHR48056:SF66">
    <property type="entry name" value="LRR RECEPTOR-LIKE SERINE_THREONINE-PROTEIN KINASE FEI 2"/>
    <property type="match status" value="1"/>
</dbReference>
<dbReference type="InterPro" id="IPR017441">
    <property type="entry name" value="Protein_kinase_ATP_BS"/>
</dbReference>
<organism evidence="17 18">
    <name type="scientific">Eleusine coracana subsp. coracana</name>
    <dbReference type="NCBI Taxonomy" id="191504"/>
    <lineage>
        <taxon>Eukaryota</taxon>
        <taxon>Viridiplantae</taxon>
        <taxon>Streptophyta</taxon>
        <taxon>Embryophyta</taxon>
        <taxon>Tracheophyta</taxon>
        <taxon>Spermatophyta</taxon>
        <taxon>Magnoliopsida</taxon>
        <taxon>Liliopsida</taxon>
        <taxon>Poales</taxon>
        <taxon>Poaceae</taxon>
        <taxon>PACMAD clade</taxon>
        <taxon>Chloridoideae</taxon>
        <taxon>Cynodonteae</taxon>
        <taxon>Eleusininae</taxon>
        <taxon>Eleusine</taxon>
    </lineage>
</organism>
<comment type="subcellular location">
    <subcellularLocation>
        <location evidence="1">Cell membrane</location>
        <topology evidence="1">Single-pass membrane protein</topology>
    </subcellularLocation>
    <subcellularLocation>
        <location evidence="2">Membrane</location>
        <topology evidence="2">Single-pass type I membrane protein</topology>
    </subcellularLocation>
</comment>
<evidence type="ECO:0000256" key="7">
    <source>
        <dbReference type="ARBA" id="ARBA00022737"/>
    </source>
</evidence>
<evidence type="ECO:0000256" key="14">
    <source>
        <dbReference type="PROSITE-ProRule" id="PRU10141"/>
    </source>
</evidence>
<dbReference type="PROSITE" id="PS50011">
    <property type="entry name" value="PROTEIN_KINASE_DOM"/>
    <property type="match status" value="1"/>
</dbReference>
<dbReference type="InterPro" id="IPR000719">
    <property type="entry name" value="Prot_kinase_dom"/>
</dbReference>
<keyword evidence="3" id="KW-1003">Cell membrane</keyword>
<dbReference type="InterPro" id="IPR013210">
    <property type="entry name" value="LRR_N_plant-typ"/>
</dbReference>
<dbReference type="Pfam" id="PF00560">
    <property type="entry name" value="LRR_1"/>
    <property type="match status" value="3"/>
</dbReference>
<dbReference type="InterPro" id="IPR050647">
    <property type="entry name" value="Plant_LRR-RLKs"/>
</dbReference>
<evidence type="ECO:0000313" key="17">
    <source>
        <dbReference type="EMBL" id="GJM95039.1"/>
    </source>
</evidence>
<evidence type="ECO:0000313" key="18">
    <source>
        <dbReference type="Proteomes" id="UP001054889"/>
    </source>
</evidence>
<evidence type="ECO:0000256" key="2">
    <source>
        <dbReference type="ARBA" id="ARBA00004479"/>
    </source>
</evidence>
<evidence type="ECO:0000256" key="3">
    <source>
        <dbReference type="ARBA" id="ARBA00022475"/>
    </source>
</evidence>
<proteinExistence type="predicted"/>
<accession>A0AAV5C9T2</accession>
<keyword evidence="18" id="KW-1185">Reference proteome</keyword>
<protein>
    <recommendedName>
        <fullName evidence="16">Protein kinase domain-containing protein</fullName>
    </recommendedName>
</protein>
<reference evidence="17" key="2">
    <citation type="submission" date="2021-12" db="EMBL/GenBank/DDBJ databases">
        <title>Resequencing data analysis of finger millet.</title>
        <authorList>
            <person name="Hatakeyama M."/>
            <person name="Aluri S."/>
            <person name="Balachadran M.T."/>
            <person name="Sivarajan S.R."/>
            <person name="Poveda L."/>
            <person name="Shimizu-Inatsugi R."/>
            <person name="Schlapbach R."/>
            <person name="Sreeman S.M."/>
            <person name="Shimizu K.K."/>
        </authorList>
    </citation>
    <scope>NUCLEOTIDE SEQUENCE</scope>
</reference>
<dbReference type="SUPFAM" id="SSF56112">
    <property type="entry name" value="Protein kinase-like (PK-like)"/>
    <property type="match status" value="1"/>
</dbReference>
<keyword evidence="4" id="KW-0433">Leucine-rich repeat</keyword>
<evidence type="ECO:0000259" key="16">
    <source>
        <dbReference type="PROSITE" id="PS50011"/>
    </source>
</evidence>
<feature type="transmembrane region" description="Helical" evidence="15">
    <location>
        <begin position="286"/>
        <end position="313"/>
    </location>
</feature>
<dbReference type="GO" id="GO:0005524">
    <property type="term" value="F:ATP binding"/>
    <property type="evidence" value="ECO:0007669"/>
    <property type="project" value="UniProtKB-UniRule"/>
</dbReference>
<evidence type="ECO:0000256" key="8">
    <source>
        <dbReference type="ARBA" id="ARBA00022741"/>
    </source>
</evidence>
<dbReference type="FunFam" id="3.80.10.10:FF:000101">
    <property type="entry name" value="LRR receptor-like serine/threonine-protein kinase ERECTA"/>
    <property type="match status" value="1"/>
</dbReference>
<keyword evidence="7" id="KW-0677">Repeat</keyword>